<dbReference type="PROSITE" id="PS51151">
    <property type="entry name" value="NAC_AB"/>
    <property type="match status" value="1"/>
</dbReference>
<evidence type="ECO:0000256" key="5">
    <source>
        <dbReference type="NCBIfam" id="TIGR00264"/>
    </source>
</evidence>
<evidence type="ECO:0000256" key="4">
    <source>
        <dbReference type="HAMAP-Rule" id="MF_00814"/>
    </source>
</evidence>
<feature type="domain" description="NAC-A/B" evidence="6">
    <location>
        <begin position="4"/>
        <end position="72"/>
    </location>
</feature>
<evidence type="ECO:0000313" key="7">
    <source>
        <dbReference type="EMBL" id="WFN37480.1"/>
    </source>
</evidence>
<dbReference type="SMART" id="SM01407">
    <property type="entry name" value="NAC"/>
    <property type="match status" value="1"/>
</dbReference>
<dbReference type="CDD" id="cd14359">
    <property type="entry name" value="UBA_AeNAC"/>
    <property type="match status" value="1"/>
</dbReference>
<gene>
    <name evidence="4" type="primary">nac</name>
    <name evidence="7" type="ORF">L1994_03580</name>
</gene>
<dbReference type="GO" id="GO:0003723">
    <property type="term" value="F:RNA binding"/>
    <property type="evidence" value="ECO:0007669"/>
    <property type="project" value="UniProtKB-UniRule"/>
</dbReference>
<comment type="similarity">
    <text evidence="4">Belongs to the NAC-alpha family.</text>
</comment>
<evidence type="ECO:0000313" key="8">
    <source>
        <dbReference type="Proteomes" id="UP001218895"/>
    </source>
</evidence>
<dbReference type="RefSeq" id="WP_278100322.1">
    <property type="nucleotide sequence ID" value="NZ_CP091092.1"/>
</dbReference>
<proteinExistence type="inferred from homology"/>
<evidence type="ECO:0000259" key="6">
    <source>
        <dbReference type="PROSITE" id="PS51151"/>
    </source>
</evidence>
<dbReference type="InterPro" id="IPR005231">
    <property type="entry name" value="NAC_arc"/>
</dbReference>
<dbReference type="SUPFAM" id="SSF46934">
    <property type="entry name" value="UBA-like"/>
    <property type="match status" value="1"/>
</dbReference>
<keyword evidence="8" id="KW-1185">Reference proteome</keyword>
<reference evidence="7" key="1">
    <citation type="submission" date="2022-01" db="EMBL/GenBank/DDBJ databases">
        <title>Complete genome of Methanomicrobium antiquum DSM 21220.</title>
        <authorList>
            <person name="Chen S.-C."/>
            <person name="You Y.-T."/>
            <person name="Zhou Y.-Z."/>
            <person name="Lai M.-C."/>
        </authorList>
    </citation>
    <scope>NUCLEOTIDE SEQUENCE</scope>
    <source>
        <strain evidence="7">DSM 21220</strain>
    </source>
</reference>
<dbReference type="EMBL" id="CP091092">
    <property type="protein sequence ID" value="WFN37480.1"/>
    <property type="molecule type" value="Genomic_DNA"/>
</dbReference>
<evidence type="ECO:0000256" key="3">
    <source>
        <dbReference type="ARBA" id="ARBA00022927"/>
    </source>
</evidence>
<accession>A0AAF0JNE0</accession>
<keyword evidence="2 4" id="KW-0694">RNA-binding</keyword>
<evidence type="ECO:0000256" key="2">
    <source>
        <dbReference type="ARBA" id="ARBA00022884"/>
    </source>
</evidence>
<protein>
    <recommendedName>
        <fullName evidence="4 5">Nascent polypeptide-associated complex protein</fullName>
    </recommendedName>
</protein>
<keyword evidence="3 4" id="KW-0653">Protein transport</keyword>
<dbReference type="KEGG" id="manq:L1994_03580"/>
<dbReference type="Proteomes" id="UP001218895">
    <property type="component" value="Chromosome"/>
</dbReference>
<dbReference type="Gene3D" id="1.10.8.10">
    <property type="entry name" value="DNA helicase RuvA subunit, C-terminal domain"/>
    <property type="match status" value="1"/>
</dbReference>
<comment type="function">
    <text evidence="4">Contacts the emerging nascent chain on the ribosome.</text>
</comment>
<organism evidence="7 8">
    <name type="scientific">Methanomicrobium antiquum</name>
    <dbReference type="NCBI Taxonomy" id="487686"/>
    <lineage>
        <taxon>Archaea</taxon>
        <taxon>Methanobacteriati</taxon>
        <taxon>Methanobacteriota</taxon>
        <taxon>Stenosarchaea group</taxon>
        <taxon>Methanomicrobia</taxon>
        <taxon>Methanomicrobiales</taxon>
        <taxon>Methanomicrobiaceae</taxon>
        <taxon>Methanomicrobium</taxon>
    </lineage>
</organism>
<keyword evidence="1 4" id="KW-0813">Transport</keyword>
<dbReference type="GeneID" id="79949448"/>
<dbReference type="NCBIfam" id="TIGR00264">
    <property type="entry name" value="archaeal-type nascent polypeptide-associated complex protein"/>
    <property type="match status" value="1"/>
</dbReference>
<name>A0AAF0JNE0_9EURY</name>
<dbReference type="Pfam" id="PF01849">
    <property type="entry name" value="NAC"/>
    <property type="match status" value="1"/>
</dbReference>
<dbReference type="InterPro" id="IPR009060">
    <property type="entry name" value="UBA-like_sf"/>
</dbReference>
<dbReference type="HAMAP" id="MF_00814">
    <property type="entry name" value="NAC_arch"/>
    <property type="match status" value="1"/>
</dbReference>
<comment type="subunit">
    <text evidence="4">Homodimer. Interacts with the ribosome. Binds ribosomal RNA.</text>
</comment>
<dbReference type="InterPro" id="IPR002715">
    <property type="entry name" value="Nas_poly-pep-assoc_cplx_dom"/>
</dbReference>
<dbReference type="GO" id="GO:0015031">
    <property type="term" value="P:protein transport"/>
    <property type="evidence" value="ECO:0007669"/>
    <property type="project" value="UniProtKB-UniRule"/>
</dbReference>
<evidence type="ECO:0000256" key="1">
    <source>
        <dbReference type="ARBA" id="ARBA00022448"/>
    </source>
</evidence>
<dbReference type="InterPro" id="IPR038187">
    <property type="entry name" value="NAC_A/B_dom_sf"/>
</dbReference>
<dbReference type="Gene3D" id="2.20.70.30">
    <property type="entry name" value="Nascent polypeptide-associated complex domain"/>
    <property type="match status" value="1"/>
</dbReference>
<dbReference type="AlphaFoldDB" id="A0AAF0JNE0"/>
<sequence>MIPGVNPKQMKQMMKKLGMKMEEVEDVERVVVYTKNGNYVFEDAEFIITTMQGTTTYQVQGTPVFEPADVEIPEDDVKMVAEQASVSEDEALLALKETNGDIAEAILKLSE</sequence>